<reference evidence="1 2" key="1">
    <citation type="submission" date="2019-11" db="EMBL/GenBank/DDBJ databases">
        <title>Whole-genome sequence of a Rhodoblastus acidophilus DSM 142.</title>
        <authorList>
            <person name="Kyndt J.A."/>
            <person name="Meyer T.E."/>
        </authorList>
    </citation>
    <scope>NUCLEOTIDE SEQUENCE [LARGE SCALE GENOMIC DNA]</scope>
    <source>
        <strain evidence="1 2">DSM 142</strain>
    </source>
</reference>
<dbReference type="RefSeq" id="WP_155446351.1">
    <property type="nucleotide sequence ID" value="NZ_JAOQNR010000008.1"/>
</dbReference>
<dbReference type="PANTHER" id="PTHR40036">
    <property type="entry name" value="MACROCIN O-METHYLTRANSFERASE"/>
    <property type="match status" value="1"/>
</dbReference>
<sequence length="253" mass="28279">MSIQQGIFNNARILASSSLRWALKKIMASRYTFAFPQSFRIYSPWYEEEFLRNTFEPVSGRTLLTEDRCYILEQFVRQCALLEGDMAECGVYKGGGALLMARALQAARAGEGRAPGELFLFDTFEGMPDTSGADAKVHDAGDFGDTSLASVTRLMSPFPFATLRPGFIPATLAGLEDRKFSFVHIDVDLYRSTLDCLDFFFPRLVSGGIILFDDYGMRIYEQAQKKAVDEFFASRSVKPISLTNGQTFLIKAP</sequence>
<name>A0A6N8DS53_RHOAC</name>
<dbReference type="Proteomes" id="UP000439113">
    <property type="component" value="Unassembled WGS sequence"/>
</dbReference>
<proteinExistence type="predicted"/>
<dbReference type="InterPro" id="IPR029063">
    <property type="entry name" value="SAM-dependent_MTases_sf"/>
</dbReference>
<dbReference type="EMBL" id="WNKS01000009">
    <property type="protein sequence ID" value="MTV31664.1"/>
    <property type="molecule type" value="Genomic_DNA"/>
</dbReference>
<evidence type="ECO:0008006" key="3">
    <source>
        <dbReference type="Google" id="ProtNLM"/>
    </source>
</evidence>
<dbReference type="AlphaFoldDB" id="A0A6N8DS53"/>
<dbReference type="PANTHER" id="PTHR40036:SF1">
    <property type="entry name" value="MACROCIN O-METHYLTRANSFERASE"/>
    <property type="match status" value="1"/>
</dbReference>
<dbReference type="Gene3D" id="3.40.50.150">
    <property type="entry name" value="Vaccinia Virus protein VP39"/>
    <property type="match status" value="1"/>
</dbReference>
<organism evidence="1 2">
    <name type="scientific">Rhodoblastus acidophilus</name>
    <name type="common">Rhodopseudomonas acidophila</name>
    <dbReference type="NCBI Taxonomy" id="1074"/>
    <lineage>
        <taxon>Bacteria</taxon>
        <taxon>Pseudomonadati</taxon>
        <taxon>Pseudomonadota</taxon>
        <taxon>Alphaproteobacteria</taxon>
        <taxon>Hyphomicrobiales</taxon>
        <taxon>Rhodoblastaceae</taxon>
        <taxon>Rhodoblastus</taxon>
    </lineage>
</organism>
<accession>A0A6N8DS53</accession>
<dbReference type="InterPro" id="IPR008884">
    <property type="entry name" value="TylF_MeTrfase"/>
</dbReference>
<dbReference type="SUPFAM" id="SSF53335">
    <property type="entry name" value="S-adenosyl-L-methionine-dependent methyltransferases"/>
    <property type="match status" value="1"/>
</dbReference>
<comment type="caution">
    <text evidence="1">The sequence shown here is derived from an EMBL/GenBank/DDBJ whole genome shotgun (WGS) entry which is preliminary data.</text>
</comment>
<protein>
    <recommendedName>
        <fullName evidence="3">Macrocin-O-methyltransferase (TylF)</fullName>
    </recommendedName>
</protein>
<evidence type="ECO:0000313" key="1">
    <source>
        <dbReference type="EMBL" id="MTV31664.1"/>
    </source>
</evidence>
<dbReference type="Pfam" id="PF05711">
    <property type="entry name" value="TylF"/>
    <property type="match status" value="1"/>
</dbReference>
<dbReference type="OrthoDB" id="9811332at2"/>
<evidence type="ECO:0000313" key="2">
    <source>
        <dbReference type="Proteomes" id="UP000439113"/>
    </source>
</evidence>
<gene>
    <name evidence="1" type="ORF">GJ654_11740</name>
</gene>